<dbReference type="EMBL" id="JAADZU010000021">
    <property type="protein sequence ID" value="NDK89644.1"/>
    <property type="molecule type" value="Genomic_DNA"/>
</dbReference>
<evidence type="ECO:0000256" key="1">
    <source>
        <dbReference type="ARBA" id="ARBA00001946"/>
    </source>
</evidence>
<keyword evidence="10 19" id="KW-0812">Transmembrane</keyword>
<keyword evidence="7 19" id="KW-1003">Cell membrane</keyword>
<keyword evidence="8 19" id="KW-0169">Cobalamin biosynthesis</keyword>
<dbReference type="EC" id="2.7.8.26" evidence="5 19"/>
<evidence type="ECO:0000256" key="16">
    <source>
        <dbReference type="ARBA" id="ARBA00032853"/>
    </source>
</evidence>
<evidence type="ECO:0000256" key="4">
    <source>
        <dbReference type="ARBA" id="ARBA00010561"/>
    </source>
</evidence>
<feature type="transmembrane region" description="Helical" evidence="19">
    <location>
        <begin position="184"/>
        <end position="203"/>
    </location>
</feature>
<feature type="transmembrane region" description="Helical" evidence="19">
    <location>
        <begin position="241"/>
        <end position="261"/>
    </location>
</feature>
<feature type="transmembrane region" description="Helical" evidence="19">
    <location>
        <begin position="37"/>
        <end position="57"/>
    </location>
</feature>
<reference evidence="20 21" key="1">
    <citation type="submission" date="2020-01" db="EMBL/GenBank/DDBJ databases">
        <title>Investigation of new actinobacteria for the biodesulphurisation of diesel fuel.</title>
        <authorList>
            <person name="Athi Narayanan S.M."/>
        </authorList>
    </citation>
    <scope>NUCLEOTIDE SEQUENCE [LARGE SCALE GENOMIC DNA]</scope>
    <source>
        <strain evidence="20 21">213E</strain>
    </source>
</reference>
<name>A0A7K3LN12_9ACTN</name>
<evidence type="ECO:0000313" key="20">
    <source>
        <dbReference type="EMBL" id="NDK89644.1"/>
    </source>
</evidence>
<dbReference type="UniPathway" id="UPA00148">
    <property type="reaction ID" value="UER00238"/>
</dbReference>
<evidence type="ECO:0000256" key="5">
    <source>
        <dbReference type="ARBA" id="ARBA00013200"/>
    </source>
</evidence>
<evidence type="ECO:0000256" key="10">
    <source>
        <dbReference type="ARBA" id="ARBA00022692"/>
    </source>
</evidence>
<comment type="similarity">
    <text evidence="4 19">Belongs to the CobS family.</text>
</comment>
<evidence type="ECO:0000256" key="13">
    <source>
        <dbReference type="ARBA" id="ARBA00023136"/>
    </source>
</evidence>
<gene>
    <name evidence="19" type="primary">cobS</name>
    <name evidence="20" type="ORF">GYA93_08645</name>
</gene>
<evidence type="ECO:0000256" key="11">
    <source>
        <dbReference type="ARBA" id="ARBA00022842"/>
    </source>
</evidence>
<proteinExistence type="inferred from homology"/>
<comment type="subcellular location">
    <subcellularLocation>
        <location evidence="2 19">Cell membrane</location>
        <topology evidence="2 19">Multi-pass membrane protein</topology>
    </subcellularLocation>
</comment>
<dbReference type="HAMAP" id="MF_00719">
    <property type="entry name" value="CobS"/>
    <property type="match status" value="1"/>
</dbReference>
<keyword evidence="21" id="KW-1185">Reference proteome</keyword>
<evidence type="ECO:0000256" key="15">
    <source>
        <dbReference type="ARBA" id="ARBA00032605"/>
    </source>
</evidence>
<dbReference type="GO" id="GO:0051073">
    <property type="term" value="F:adenosylcobinamide-GDP ribazoletransferase activity"/>
    <property type="evidence" value="ECO:0007669"/>
    <property type="project" value="UniProtKB-UniRule"/>
</dbReference>
<dbReference type="Proteomes" id="UP000466307">
    <property type="component" value="Unassembled WGS sequence"/>
</dbReference>
<evidence type="ECO:0000256" key="12">
    <source>
        <dbReference type="ARBA" id="ARBA00022989"/>
    </source>
</evidence>
<evidence type="ECO:0000313" key="21">
    <source>
        <dbReference type="Proteomes" id="UP000466307"/>
    </source>
</evidence>
<evidence type="ECO:0000256" key="14">
    <source>
        <dbReference type="ARBA" id="ARBA00025228"/>
    </source>
</evidence>
<evidence type="ECO:0000256" key="2">
    <source>
        <dbReference type="ARBA" id="ARBA00004651"/>
    </source>
</evidence>
<evidence type="ECO:0000256" key="6">
    <source>
        <dbReference type="ARBA" id="ARBA00015850"/>
    </source>
</evidence>
<dbReference type="PANTHER" id="PTHR34148">
    <property type="entry name" value="ADENOSYLCOBINAMIDE-GDP RIBAZOLETRANSFERASE"/>
    <property type="match status" value="1"/>
</dbReference>
<comment type="catalytic activity">
    <reaction evidence="18 19">
        <text>alpha-ribazole 5'-phosphate + adenosylcob(III)inamide-GDP = adenosylcob(III)alamin 5'-phosphate + GMP + H(+)</text>
        <dbReference type="Rhea" id="RHEA:23560"/>
        <dbReference type="ChEBI" id="CHEBI:15378"/>
        <dbReference type="ChEBI" id="CHEBI:57918"/>
        <dbReference type="ChEBI" id="CHEBI:58115"/>
        <dbReference type="ChEBI" id="CHEBI:60487"/>
        <dbReference type="ChEBI" id="CHEBI:60493"/>
        <dbReference type="EC" id="2.7.8.26"/>
    </reaction>
</comment>
<feature type="transmembrane region" description="Helical" evidence="19">
    <location>
        <begin position="145"/>
        <end position="164"/>
    </location>
</feature>
<evidence type="ECO:0000256" key="9">
    <source>
        <dbReference type="ARBA" id="ARBA00022679"/>
    </source>
</evidence>
<sequence length="262" mass="26095">MAVSPRPVAVALSWLTVVPIPRRLTDGEFDRALGGRVMAAVPVVGAFLGTVAALAAWGLSATNLPGALAGVLVVILLAVGTRGMHVDGVADTADGLGCYGPPERVTEVMRSGSVGPFGAATVAAILAVDALGFAALAGAHRWPELGLAVALGRVAAVVAARWTLSPAHTDGFGALVVGTQKASVAVWTVTAALAAGLVGGLGANDWFDTAGTIRAVAVTVVVIAATWLFTRHCARRMGGITGDVIGAAIELGTAIAVIGVLV</sequence>
<feature type="transmembrane region" description="Helical" evidence="19">
    <location>
        <begin position="63"/>
        <end position="80"/>
    </location>
</feature>
<evidence type="ECO:0000256" key="19">
    <source>
        <dbReference type="HAMAP-Rule" id="MF_00719"/>
    </source>
</evidence>
<organism evidence="20 21">
    <name type="scientific">Gordonia desulfuricans</name>
    <dbReference type="NCBI Taxonomy" id="89051"/>
    <lineage>
        <taxon>Bacteria</taxon>
        <taxon>Bacillati</taxon>
        <taxon>Actinomycetota</taxon>
        <taxon>Actinomycetes</taxon>
        <taxon>Mycobacteriales</taxon>
        <taxon>Gordoniaceae</taxon>
        <taxon>Gordonia</taxon>
    </lineage>
</organism>
<keyword evidence="11 19" id="KW-0460">Magnesium</keyword>
<comment type="cofactor">
    <cofactor evidence="1 19">
        <name>Mg(2+)</name>
        <dbReference type="ChEBI" id="CHEBI:18420"/>
    </cofactor>
</comment>
<keyword evidence="9 19" id="KW-0808">Transferase</keyword>
<dbReference type="GO" id="GO:0009236">
    <property type="term" value="P:cobalamin biosynthetic process"/>
    <property type="evidence" value="ECO:0007669"/>
    <property type="project" value="UniProtKB-UniRule"/>
</dbReference>
<dbReference type="InterPro" id="IPR003805">
    <property type="entry name" value="CobS"/>
</dbReference>
<protein>
    <recommendedName>
        <fullName evidence="6 19">Adenosylcobinamide-GDP ribazoletransferase</fullName>
        <ecNumber evidence="5 19">2.7.8.26</ecNumber>
    </recommendedName>
    <alternativeName>
        <fullName evidence="16 19">Cobalamin synthase</fullName>
    </alternativeName>
    <alternativeName>
        <fullName evidence="15 19">Cobalamin-5'-phosphate synthase</fullName>
    </alternativeName>
</protein>
<evidence type="ECO:0000256" key="8">
    <source>
        <dbReference type="ARBA" id="ARBA00022573"/>
    </source>
</evidence>
<feature type="transmembrane region" description="Helical" evidence="19">
    <location>
        <begin position="117"/>
        <end position="139"/>
    </location>
</feature>
<dbReference type="Pfam" id="PF02654">
    <property type="entry name" value="CobS"/>
    <property type="match status" value="1"/>
</dbReference>
<evidence type="ECO:0000256" key="3">
    <source>
        <dbReference type="ARBA" id="ARBA00004663"/>
    </source>
</evidence>
<evidence type="ECO:0000256" key="17">
    <source>
        <dbReference type="ARBA" id="ARBA00048623"/>
    </source>
</evidence>
<comment type="pathway">
    <text evidence="3 19">Cofactor biosynthesis; adenosylcobalamin biosynthesis; adenosylcobalamin from cob(II)yrinate a,c-diamide: step 7/7.</text>
</comment>
<dbReference type="GO" id="GO:0005886">
    <property type="term" value="C:plasma membrane"/>
    <property type="evidence" value="ECO:0007669"/>
    <property type="project" value="UniProtKB-SubCell"/>
</dbReference>
<dbReference type="RefSeq" id="WP_059039377.1">
    <property type="nucleotide sequence ID" value="NZ_JAADZU010000021.1"/>
</dbReference>
<comment type="function">
    <text evidence="14 19">Joins adenosylcobinamide-GDP and alpha-ribazole to generate adenosylcobalamin (Ado-cobalamin). Also synthesizes adenosylcobalamin 5'-phosphate from adenosylcobinamide-GDP and alpha-ribazole 5'-phosphate.</text>
</comment>
<evidence type="ECO:0000256" key="7">
    <source>
        <dbReference type="ARBA" id="ARBA00022475"/>
    </source>
</evidence>
<comment type="catalytic activity">
    <reaction evidence="17 19">
        <text>alpha-ribazole + adenosylcob(III)inamide-GDP = adenosylcob(III)alamin + GMP + H(+)</text>
        <dbReference type="Rhea" id="RHEA:16049"/>
        <dbReference type="ChEBI" id="CHEBI:10329"/>
        <dbReference type="ChEBI" id="CHEBI:15378"/>
        <dbReference type="ChEBI" id="CHEBI:18408"/>
        <dbReference type="ChEBI" id="CHEBI:58115"/>
        <dbReference type="ChEBI" id="CHEBI:60487"/>
        <dbReference type="EC" id="2.7.8.26"/>
    </reaction>
</comment>
<dbReference type="AlphaFoldDB" id="A0A7K3LN12"/>
<dbReference type="GO" id="GO:0008818">
    <property type="term" value="F:cobalamin 5'-phosphate synthase activity"/>
    <property type="evidence" value="ECO:0007669"/>
    <property type="project" value="UniProtKB-UniRule"/>
</dbReference>
<keyword evidence="12 19" id="KW-1133">Transmembrane helix</keyword>
<comment type="caution">
    <text evidence="20">The sequence shown here is derived from an EMBL/GenBank/DDBJ whole genome shotgun (WGS) entry which is preliminary data.</text>
</comment>
<accession>A0A7K3LN12</accession>
<evidence type="ECO:0000256" key="18">
    <source>
        <dbReference type="ARBA" id="ARBA00049504"/>
    </source>
</evidence>
<keyword evidence="13 19" id="KW-0472">Membrane</keyword>
<feature type="transmembrane region" description="Helical" evidence="19">
    <location>
        <begin position="209"/>
        <end position="229"/>
    </location>
</feature>
<dbReference type="PANTHER" id="PTHR34148:SF1">
    <property type="entry name" value="ADENOSYLCOBINAMIDE-GDP RIBAZOLETRANSFERASE"/>
    <property type="match status" value="1"/>
</dbReference>